<keyword evidence="2" id="KW-1185">Reference proteome</keyword>
<gene>
    <name evidence="1" type="ORF">PSON_ATCC_30995.1.T0210231</name>
</gene>
<reference evidence="1" key="1">
    <citation type="submission" date="2021-01" db="EMBL/GenBank/DDBJ databases">
        <authorList>
            <consortium name="Genoscope - CEA"/>
            <person name="William W."/>
        </authorList>
    </citation>
    <scope>NUCLEOTIDE SEQUENCE</scope>
</reference>
<dbReference type="AlphaFoldDB" id="A0A8S1LDU6"/>
<comment type="caution">
    <text evidence="1">The sequence shown here is derived from an EMBL/GenBank/DDBJ whole genome shotgun (WGS) entry which is preliminary data.</text>
</comment>
<dbReference type="OrthoDB" id="305475at2759"/>
<sequence>MELDFLSPKVQEINLKKLSLLLSLKTQNIEYNDPINENVSFIKKLTKDHPLKEVIKECQNNIREGFLTPLTNRSSVSVEFTANMFVEEIIDSIKLKHLKILQLDELINNFKNNIDIIENIEIMQQSLNLQELYEILILNQPNDDNYQLYLNDQKLYPNQWHSCLFEVQNKLKFVLYSNNNKMLQATTVDMIYQIGNNCVNIKQNQYNQILHLKFLEESNQPIQYELQISLTFNMTNDLKKKIIQTLKEEILEIDYKVLEMIQTINRILEPFSNNGFKYLRYQGIIDNDSMPKNRNHCCQIF</sequence>
<evidence type="ECO:0000313" key="2">
    <source>
        <dbReference type="Proteomes" id="UP000692954"/>
    </source>
</evidence>
<protein>
    <submittedName>
        <fullName evidence="1">Uncharacterized protein</fullName>
    </submittedName>
</protein>
<accession>A0A8S1LDU6</accession>
<organism evidence="1 2">
    <name type="scientific">Paramecium sonneborni</name>
    <dbReference type="NCBI Taxonomy" id="65129"/>
    <lineage>
        <taxon>Eukaryota</taxon>
        <taxon>Sar</taxon>
        <taxon>Alveolata</taxon>
        <taxon>Ciliophora</taxon>
        <taxon>Intramacronucleata</taxon>
        <taxon>Oligohymenophorea</taxon>
        <taxon>Peniculida</taxon>
        <taxon>Parameciidae</taxon>
        <taxon>Paramecium</taxon>
    </lineage>
</organism>
<evidence type="ECO:0000313" key="1">
    <source>
        <dbReference type="EMBL" id="CAD8066248.1"/>
    </source>
</evidence>
<proteinExistence type="predicted"/>
<dbReference type="Proteomes" id="UP000692954">
    <property type="component" value="Unassembled WGS sequence"/>
</dbReference>
<name>A0A8S1LDU6_9CILI</name>
<dbReference type="EMBL" id="CAJJDN010000021">
    <property type="protein sequence ID" value="CAD8066248.1"/>
    <property type="molecule type" value="Genomic_DNA"/>
</dbReference>